<dbReference type="Gene3D" id="1.10.1670.10">
    <property type="entry name" value="Helix-hairpin-Helix base-excision DNA repair enzymes (C-terminal)"/>
    <property type="match status" value="1"/>
</dbReference>
<evidence type="ECO:0000256" key="18">
    <source>
        <dbReference type="RuleBase" id="RU365096"/>
    </source>
</evidence>
<dbReference type="PANTHER" id="PTHR42944">
    <property type="entry name" value="ADENINE DNA GLYCOSYLASE"/>
    <property type="match status" value="1"/>
</dbReference>
<dbReference type="CDD" id="cd03431">
    <property type="entry name" value="NUDIX_DNA_Glycosylase_C-MutY"/>
    <property type="match status" value="1"/>
</dbReference>
<dbReference type="GO" id="GO:0006298">
    <property type="term" value="P:mismatch repair"/>
    <property type="evidence" value="ECO:0000318"/>
    <property type="project" value="GO_Central"/>
</dbReference>
<dbReference type="SUPFAM" id="SSF55811">
    <property type="entry name" value="Nudix"/>
    <property type="match status" value="1"/>
</dbReference>
<dbReference type="RefSeq" id="XP_018824176.2">
    <property type="nucleotide sequence ID" value="XM_018968631.2"/>
</dbReference>
<evidence type="ECO:0000256" key="15">
    <source>
        <dbReference type="ARBA" id="ARBA00023242"/>
    </source>
</evidence>
<sequence>MQIKVFYDRKLTTAQHFVGLTERHASVATSASKSKRASGFCISSMEDEEYNKKRKQQKQGKKAVVVERPRRVARERPHSPTEKQEEDDIEDIVKWSFSGDETQKIRECLLEWYDLNKRDLPWRSKKSDSSSPSQPQEERAYGVWVSEVMLQQTRVQTVIQYYNRWMHKWPTLHLLSQASLEEVNEMWAGLGYYRRARFLLEGAKMVVAGGGRFPKTVSELRKIRGIGDYTAGAIASIAFGEVVPVVDGNVIRVITRLRAISANPKDLVTVKKIWKLAAQLVDPIRPGDLNQALMELGATVCTPLNPSCSSCPASGHCHALSVSGHDSLVQVTDFPAKGVKVKQRHDFSAVCVVELLGGQKTLEGNQSDSRFLLVKRPDEGLLAGLWEFPSVLLDGDAGLATRREAIDHFLEKKFGIDSKKTGNIVVRKDVGEFVHMFTHIRLKIFVELLVVRLKGRKNDLFGKQDKEAMHWKCVDGDALSSLGLTSAVRKAYIMVQKFKQEKLSNNFTPSRKRNRMT</sequence>
<evidence type="ECO:0000256" key="13">
    <source>
        <dbReference type="ARBA" id="ARBA00023128"/>
    </source>
</evidence>
<dbReference type="GO" id="GO:0051539">
    <property type="term" value="F:4 iron, 4 sulfur cluster binding"/>
    <property type="evidence" value="ECO:0007669"/>
    <property type="project" value="UniProtKB-UniRule"/>
</dbReference>
<keyword evidence="9 18" id="KW-0227">DNA damage</keyword>
<evidence type="ECO:0000256" key="19">
    <source>
        <dbReference type="SAM" id="MobiDB-lite"/>
    </source>
</evidence>
<keyword evidence="7" id="KW-0004">4Fe-4S</keyword>
<dbReference type="GO" id="GO:0032357">
    <property type="term" value="F:oxidized purine DNA binding"/>
    <property type="evidence" value="ECO:0000318"/>
    <property type="project" value="GO_Central"/>
</dbReference>
<keyword evidence="10" id="KW-0378">Hydrolase</keyword>
<dbReference type="GO" id="GO:0000701">
    <property type="term" value="F:purine-specific mismatch base pair DNA N-glycosylase activity"/>
    <property type="evidence" value="ECO:0000318"/>
    <property type="project" value="GO_Central"/>
</dbReference>
<dbReference type="STRING" id="51240.A0A2I4EXQ2"/>
<dbReference type="CDD" id="cd00056">
    <property type="entry name" value="ENDO3c"/>
    <property type="match status" value="1"/>
</dbReference>
<dbReference type="GO" id="GO:0046872">
    <property type="term" value="F:metal ion binding"/>
    <property type="evidence" value="ECO:0007669"/>
    <property type="project" value="UniProtKB-UniRule"/>
</dbReference>
<keyword evidence="14" id="KW-0234">DNA repair</keyword>
<dbReference type="Gramene" id="Jr11_10700_p1">
    <property type="protein sequence ID" value="cds.Jr11_10700_p1"/>
    <property type="gene ID" value="Jr11_10700"/>
</dbReference>
<evidence type="ECO:0000256" key="2">
    <source>
        <dbReference type="ARBA" id="ARBA00004123"/>
    </source>
</evidence>
<evidence type="ECO:0000256" key="17">
    <source>
        <dbReference type="ARBA" id="ARBA00058024"/>
    </source>
</evidence>
<keyword evidence="12" id="KW-0411">Iron-sulfur</keyword>
<keyword evidence="11 18" id="KW-0408">Iron</keyword>
<keyword evidence="8" id="KW-0479">Metal-binding</keyword>
<reference evidence="21" key="1">
    <citation type="submission" date="2025-08" db="UniProtKB">
        <authorList>
            <consortium name="RefSeq"/>
        </authorList>
    </citation>
    <scope>IDENTIFICATION</scope>
    <source>
        <tissue evidence="21">Leaves</tissue>
    </source>
</reference>
<dbReference type="Pfam" id="PF00730">
    <property type="entry name" value="HhH-GPD"/>
    <property type="match status" value="1"/>
</dbReference>
<feature type="region of interest" description="Disordered" evidence="19">
    <location>
        <begin position="48"/>
        <end position="87"/>
    </location>
</feature>
<name>A0A2I4EXQ2_JUGRE</name>
<dbReference type="GO" id="GO:0005739">
    <property type="term" value="C:mitochondrion"/>
    <property type="evidence" value="ECO:0007669"/>
    <property type="project" value="UniProtKB-SubCell"/>
</dbReference>
<evidence type="ECO:0000256" key="4">
    <source>
        <dbReference type="ARBA" id="ARBA00008343"/>
    </source>
</evidence>
<dbReference type="EC" id="3.2.2.31" evidence="5 18"/>
<keyword evidence="16 18" id="KW-0326">Glycosidase</keyword>
<dbReference type="InterPro" id="IPR029119">
    <property type="entry name" value="MutY_C"/>
</dbReference>
<dbReference type="FunFam" id="1.10.1670.10:FF:000002">
    <property type="entry name" value="Adenine DNA glycosylase"/>
    <property type="match status" value="1"/>
</dbReference>
<dbReference type="Pfam" id="PF14815">
    <property type="entry name" value="NUDIX_4"/>
    <property type="match status" value="1"/>
</dbReference>
<evidence type="ECO:0000256" key="11">
    <source>
        <dbReference type="ARBA" id="ARBA00023004"/>
    </source>
</evidence>
<accession>A0A2I4EXQ2</accession>
<evidence type="ECO:0000256" key="16">
    <source>
        <dbReference type="ARBA" id="ARBA00023295"/>
    </source>
</evidence>
<dbReference type="GO" id="GO:0006284">
    <property type="term" value="P:base-excision repair"/>
    <property type="evidence" value="ECO:0000318"/>
    <property type="project" value="GO_Central"/>
</dbReference>
<dbReference type="Gene3D" id="3.90.79.10">
    <property type="entry name" value="Nucleoside Triphosphate Pyrophosphohydrolase"/>
    <property type="match status" value="1"/>
</dbReference>
<dbReference type="GO" id="GO:0035485">
    <property type="term" value="F:adenine/guanine mispair binding"/>
    <property type="evidence" value="ECO:0000318"/>
    <property type="project" value="GO_Central"/>
</dbReference>
<protein>
    <recommendedName>
        <fullName evidence="6 18">Adenine DNA glycosylase</fullName>
        <ecNumber evidence="5 18">3.2.2.31</ecNumber>
    </recommendedName>
</protein>
<evidence type="ECO:0000256" key="3">
    <source>
        <dbReference type="ARBA" id="ARBA00004173"/>
    </source>
</evidence>
<comment type="function">
    <text evidence="17">Involved in oxidative DNA damage repair. Initiates repair of A*oxoG to C*G by removing the inappropriately paired adenine base from the DNA backbone. Possesses both adenine and 2-OH-A DNA glycosylase activities.</text>
</comment>
<dbReference type="SUPFAM" id="SSF48150">
    <property type="entry name" value="DNA-glycosylase"/>
    <property type="match status" value="1"/>
</dbReference>
<dbReference type="InterPro" id="IPR011257">
    <property type="entry name" value="DNA_glycosylase"/>
</dbReference>
<gene>
    <name evidence="21" type="primary">LOC108993645</name>
</gene>
<comment type="cofactor">
    <cofactor evidence="18">
        <name>[4Fe-4S] cluster</name>
        <dbReference type="ChEBI" id="CHEBI:49883"/>
    </cofactor>
    <text evidence="18">Binds 1 [4Fe-4S] cluster.</text>
</comment>
<dbReference type="SMART" id="SM00478">
    <property type="entry name" value="ENDO3c"/>
    <property type="match status" value="1"/>
</dbReference>
<feature type="compositionally biased region" description="Basic residues" evidence="19">
    <location>
        <begin position="52"/>
        <end position="61"/>
    </location>
</feature>
<dbReference type="GO" id="GO:0034039">
    <property type="term" value="F:8-oxo-7,8-dihydroguanine DNA N-glycosylase activity"/>
    <property type="evidence" value="ECO:0000318"/>
    <property type="project" value="GO_Central"/>
</dbReference>
<dbReference type="FunCoup" id="A0A2I4EXQ2">
    <property type="interactions" value="1411"/>
</dbReference>
<keyword evidence="13" id="KW-0496">Mitochondrion</keyword>
<feature type="compositionally biased region" description="Basic and acidic residues" evidence="19">
    <location>
        <begin position="64"/>
        <end position="83"/>
    </location>
</feature>
<dbReference type="OrthoDB" id="10248838at2759"/>
<evidence type="ECO:0000256" key="12">
    <source>
        <dbReference type="ARBA" id="ARBA00023014"/>
    </source>
</evidence>
<keyword evidence="20" id="KW-1185">Reference proteome</keyword>
<dbReference type="Gene3D" id="1.10.340.30">
    <property type="entry name" value="Hypothetical protein, domain 2"/>
    <property type="match status" value="1"/>
</dbReference>
<dbReference type="Proteomes" id="UP000235220">
    <property type="component" value="Chromosome 11"/>
</dbReference>
<comment type="subcellular location">
    <subcellularLocation>
        <location evidence="3">Mitochondrion</location>
    </subcellularLocation>
    <subcellularLocation>
        <location evidence="2">Nucleus</location>
    </subcellularLocation>
</comment>
<evidence type="ECO:0000313" key="21">
    <source>
        <dbReference type="RefSeq" id="XP_018824176.2"/>
    </source>
</evidence>
<dbReference type="PANTHER" id="PTHR42944:SF1">
    <property type="entry name" value="ADENINE DNA GLYCOSYLASE"/>
    <property type="match status" value="1"/>
</dbReference>
<dbReference type="InterPro" id="IPR023170">
    <property type="entry name" value="HhH_base_excis_C"/>
</dbReference>
<keyword evidence="15" id="KW-0539">Nucleus</keyword>
<dbReference type="KEGG" id="jre:108993645"/>
<dbReference type="FunFam" id="1.10.340.30:FF:000002">
    <property type="entry name" value="Adenine DNA glycosylase"/>
    <property type="match status" value="1"/>
</dbReference>
<evidence type="ECO:0000313" key="20">
    <source>
        <dbReference type="Proteomes" id="UP000235220"/>
    </source>
</evidence>
<proteinExistence type="inferred from homology"/>
<dbReference type="GO" id="GO:0005634">
    <property type="term" value="C:nucleus"/>
    <property type="evidence" value="ECO:0000318"/>
    <property type="project" value="GO_Central"/>
</dbReference>
<dbReference type="InterPro" id="IPR003265">
    <property type="entry name" value="HhH-GPD_domain"/>
</dbReference>
<evidence type="ECO:0000256" key="10">
    <source>
        <dbReference type="ARBA" id="ARBA00022801"/>
    </source>
</evidence>
<dbReference type="InterPro" id="IPR044298">
    <property type="entry name" value="MIG/MutY"/>
</dbReference>
<dbReference type="InterPro" id="IPR015797">
    <property type="entry name" value="NUDIX_hydrolase-like_dom_sf"/>
</dbReference>
<comment type="catalytic activity">
    <reaction evidence="1 18">
        <text>Hydrolyzes free adenine bases from 7,8-dihydro-8-oxoguanine:adenine mismatched double-stranded DNA, leaving an apurinic site.</text>
        <dbReference type="EC" id="3.2.2.31"/>
    </reaction>
</comment>
<evidence type="ECO:0000256" key="1">
    <source>
        <dbReference type="ARBA" id="ARBA00000843"/>
    </source>
</evidence>
<evidence type="ECO:0000256" key="9">
    <source>
        <dbReference type="ARBA" id="ARBA00022763"/>
    </source>
</evidence>
<dbReference type="GeneID" id="108993645"/>
<comment type="function">
    <text evidence="18">Adenine glycosylase active on G-A mispairs.</text>
</comment>
<dbReference type="AlphaFoldDB" id="A0A2I4EXQ2"/>
<evidence type="ECO:0000256" key="5">
    <source>
        <dbReference type="ARBA" id="ARBA00012045"/>
    </source>
</evidence>
<evidence type="ECO:0000256" key="14">
    <source>
        <dbReference type="ARBA" id="ARBA00023204"/>
    </source>
</evidence>
<organism evidence="20 21">
    <name type="scientific">Juglans regia</name>
    <name type="common">English walnut</name>
    <dbReference type="NCBI Taxonomy" id="51240"/>
    <lineage>
        <taxon>Eukaryota</taxon>
        <taxon>Viridiplantae</taxon>
        <taxon>Streptophyta</taxon>
        <taxon>Embryophyta</taxon>
        <taxon>Tracheophyta</taxon>
        <taxon>Spermatophyta</taxon>
        <taxon>Magnoliopsida</taxon>
        <taxon>eudicotyledons</taxon>
        <taxon>Gunneridae</taxon>
        <taxon>Pentapetalae</taxon>
        <taxon>rosids</taxon>
        <taxon>fabids</taxon>
        <taxon>Fagales</taxon>
        <taxon>Juglandaceae</taxon>
        <taxon>Juglans</taxon>
    </lineage>
</organism>
<evidence type="ECO:0000256" key="6">
    <source>
        <dbReference type="ARBA" id="ARBA00022023"/>
    </source>
</evidence>
<dbReference type="FunFam" id="3.90.79.10:FF:000026">
    <property type="entry name" value="Adenine DNA glycosylase"/>
    <property type="match status" value="1"/>
</dbReference>
<evidence type="ECO:0000256" key="7">
    <source>
        <dbReference type="ARBA" id="ARBA00022485"/>
    </source>
</evidence>
<evidence type="ECO:0000256" key="8">
    <source>
        <dbReference type="ARBA" id="ARBA00022723"/>
    </source>
</evidence>
<comment type="similarity">
    <text evidence="4 18">Belongs to the Nth/MutY family.</text>
</comment>